<evidence type="ECO:0000313" key="1">
    <source>
        <dbReference type="EMBL" id="MCD9559474.1"/>
    </source>
</evidence>
<reference evidence="1 2" key="1">
    <citation type="journal article" date="2021" name="BMC Genomics">
        <title>Datura genome reveals duplications of psychoactive alkaloid biosynthetic genes and high mutation rate following tissue culture.</title>
        <authorList>
            <person name="Rajewski A."/>
            <person name="Carter-House D."/>
            <person name="Stajich J."/>
            <person name="Litt A."/>
        </authorList>
    </citation>
    <scope>NUCLEOTIDE SEQUENCE [LARGE SCALE GENOMIC DNA]</scope>
    <source>
        <strain evidence="1">AR-01</strain>
    </source>
</reference>
<protein>
    <submittedName>
        <fullName evidence="1">Uncharacterized protein</fullName>
    </submittedName>
</protein>
<keyword evidence="2" id="KW-1185">Reference proteome</keyword>
<sequence length="85" mass="9832">MGSLKSAGRLQMLNSQLSDSIATCRKSLQVQYLLHCRGFWDKMGQIILKFLEGRKENRVWYSGSYHALGVLMTYLLPKCKDCMKR</sequence>
<dbReference type="PANTHER" id="PTHR31110">
    <property type="entry name" value="PESTICIDAL CRYSTAL CRY8BA PROTEIN"/>
    <property type="match status" value="1"/>
</dbReference>
<gene>
    <name evidence="1" type="ORF">HAX54_017433</name>
</gene>
<accession>A0ABS8UN02</accession>
<comment type="caution">
    <text evidence="1">The sequence shown here is derived from an EMBL/GenBank/DDBJ whole genome shotgun (WGS) entry which is preliminary data.</text>
</comment>
<dbReference type="EMBL" id="JACEIK010002154">
    <property type="protein sequence ID" value="MCD9559474.1"/>
    <property type="molecule type" value="Genomic_DNA"/>
</dbReference>
<dbReference type="Proteomes" id="UP000823775">
    <property type="component" value="Unassembled WGS sequence"/>
</dbReference>
<dbReference type="PANTHER" id="PTHR31110:SF3">
    <property type="entry name" value="PORTAL PROTEIN"/>
    <property type="match status" value="1"/>
</dbReference>
<organism evidence="1 2">
    <name type="scientific">Datura stramonium</name>
    <name type="common">Jimsonweed</name>
    <name type="synonym">Common thornapple</name>
    <dbReference type="NCBI Taxonomy" id="4076"/>
    <lineage>
        <taxon>Eukaryota</taxon>
        <taxon>Viridiplantae</taxon>
        <taxon>Streptophyta</taxon>
        <taxon>Embryophyta</taxon>
        <taxon>Tracheophyta</taxon>
        <taxon>Spermatophyta</taxon>
        <taxon>Magnoliopsida</taxon>
        <taxon>eudicotyledons</taxon>
        <taxon>Gunneridae</taxon>
        <taxon>Pentapetalae</taxon>
        <taxon>asterids</taxon>
        <taxon>lamiids</taxon>
        <taxon>Solanales</taxon>
        <taxon>Solanaceae</taxon>
        <taxon>Solanoideae</taxon>
        <taxon>Datureae</taxon>
        <taxon>Datura</taxon>
    </lineage>
</organism>
<name>A0ABS8UN02_DATST</name>
<proteinExistence type="predicted"/>
<evidence type="ECO:0000313" key="2">
    <source>
        <dbReference type="Proteomes" id="UP000823775"/>
    </source>
</evidence>